<feature type="active site" evidence="1">
    <location>
        <position position="207"/>
    </location>
</feature>
<dbReference type="STRING" id="1436961.SAMN05421739_11130"/>
<dbReference type="InterPro" id="IPR025230">
    <property type="entry name" value="DUF4172"/>
</dbReference>
<dbReference type="InterPro" id="IPR040198">
    <property type="entry name" value="Fido_containing"/>
</dbReference>
<dbReference type="Pfam" id="PF13776">
    <property type="entry name" value="DUF4172"/>
    <property type="match status" value="1"/>
</dbReference>
<organism evidence="4 5">
    <name type="scientific">Pontibacter chinhatensis</name>
    <dbReference type="NCBI Taxonomy" id="1436961"/>
    <lineage>
        <taxon>Bacteria</taxon>
        <taxon>Pseudomonadati</taxon>
        <taxon>Bacteroidota</taxon>
        <taxon>Cytophagia</taxon>
        <taxon>Cytophagales</taxon>
        <taxon>Hymenobacteraceae</taxon>
        <taxon>Pontibacter</taxon>
    </lineage>
</organism>
<dbReference type="PANTHER" id="PTHR13504:SF33">
    <property type="entry name" value="FIC FAMILY PROTEIN"/>
    <property type="match status" value="1"/>
</dbReference>
<gene>
    <name evidence="4" type="ORF">SAMN05421739_11130</name>
</gene>
<dbReference type="SUPFAM" id="SSF140931">
    <property type="entry name" value="Fic-like"/>
    <property type="match status" value="1"/>
</dbReference>
<evidence type="ECO:0000313" key="4">
    <source>
        <dbReference type="EMBL" id="SFH31874.1"/>
    </source>
</evidence>
<keyword evidence="5" id="KW-1185">Reference proteome</keyword>
<dbReference type="PROSITE" id="PS51459">
    <property type="entry name" value="FIDO"/>
    <property type="match status" value="1"/>
</dbReference>
<accession>A0A1I2Z244</accession>
<evidence type="ECO:0000259" key="3">
    <source>
        <dbReference type="PROSITE" id="PS51459"/>
    </source>
</evidence>
<keyword evidence="2" id="KW-0067">ATP-binding</keyword>
<protein>
    <submittedName>
        <fullName evidence="4">Fic family protein</fullName>
    </submittedName>
</protein>
<dbReference type="Gene3D" id="1.10.10.10">
    <property type="entry name" value="Winged helix-like DNA-binding domain superfamily/Winged helix DNA-binding domain"/>
    <property type="match status" value="1"/>
</dbReference>
<dbReference type="Pfam" id="PF02661">
    <property type="entry name" value="Fic"/>
    <property type="match status" value="1"/>
</dbReference>
<feature type="binding site" evidence="2">
    <location>
        <begin position="248"/>
        <end position="249"/>
    </location>
    <ligand>
        <name>ATP</name>
        <dbReference type="ChEBI" id="CHEBI:30616"/>
    </ligand>
</feature>
<dbReference type="InterPro" id="IPR036388">
    <property type="entry name" value="WH-like_DNA-bd_sf"/>
</dbReference>
<dbReference type="PANTHER" id="PTHR13504">
    <property type="entry name" value="FIDO DOMAIN-CONTAINING PROTEIN DDB_G0283145"/>
    <property type="match status" value="1"/>
</dbReference>
<evidence type="ECO:0000256" key="2">
    <source>
        <dbReference type="PIRSR" id="PIRSR640198-2"/>
    </source>
</evidence>
<dbReference type="Gene3D" id="1.10.3290.10">
    <property type="entry name" value="Fido-like domain"/>
    <property type="match status" value="1"/>
</dbReference>
<proteinExistence type="predicted"/>
<name>A0A1I2Z244_9BACT</name>
<dbReference type="InterPro" id="IPR036597">
    <property type="entry name" value="Fido-like_dom_sf"/>
</dbReference>
<dbReference type="AlphaFoldDB" id="A0A1I2Z244"/>
<dbReference type="EMBL" id="FOOT01000011">
    <property type="protein sequence ID" value="SFH31874.1"/>
    <property type="molecule type" value="Genomic_DNA"/>
</dbReference>
<feature type="binding site" evidence="2">
    <location>
        <begin position="211"/>
        <end position="218"/>
    </location>
    <ligand>
        <name>ATP</name>
        <dbReference type="ChEBI" id="CHEBI:30616"/>
    </ligand>
</feature>
<evidence type="ECO:0000256" key="1">
    <source>
        <dbReference type="PIRSR" id="PIRSR640198-1"/>
    </source>
</evidence>
<dbReference type="InterPro" id="IPR003812">
    <property type="entry name" value="Fido"/>
</dbReference>
<sequence length="367" mass="41798">MIYNWQQPDWPEFRYDVREVEDMLFEFAELTGHVSGVLKALPEAIRLEAVLDMMVAEAIKTSEIEGEYLSRRDVVSSIRNHLGLNQPPEATKDKMAQGAGELMADARRTYADALTAEKLFHWHTMLLREQKRILVGAWRSHEEPMQVVSGALGKERVHFEAPPSSRIPDEMSRFIQWFNQTAPGGSRAIRKAPIRSAVAHLYFETLHPFEDGNGRIGRALAEKALSQTLGRPVLLSLSRTIEADKKTYYQALEQAQKSNDITAWVIYFVRVILEAQREAICLVDFILKKARFFDRFQDVLNERQLKVIRRMLDAGPEGFEGGMNARKYVALTKASKATATRDLQHLLELGAFIQEGGGRSTRYLLHI</sequence>
<keyword evidence="2" id="KW-0547">Nucleotide-binding</keyword>
<dbReference type="GO" id="GO:0005524">
    <property type="term" value="F:ATP binding"/>
    <property type="evidence" value="ECO:0007669"/>
    <property type="project" value="UniProtKB-KW"/>
</dbReference>
<feature type="domain" description="Fido" evidence="3">
    <location>
        <begin position="114"/>
        <end position="270"/>
    </location>
</feature>
<evidence type="ECO:0000313" key="5">
    <source>
        <dbReference type="Proteomes" id="UP000198724"/>
    </source>
</evidence>
<reference evidence="5" key="1">
    <citation type="submission" date="2016-10" db="EMBL/GenBank/DDBJ databases">
        <authorList>
            <person name="Varghese N."/>
            <person name="Submissions S."/>
        </authorList>
    </citation>
    <scope>NUCLEOTIDE SEQUENCE [LARGE SCALE GENOMIC DNA]</scope>
    <source>
        <strain evidence="5">LP51</strain>
    </source>
</reference>
<dbReference type="OrthoDB" id="9814400at2"/>
<dbReference type="Proteomes" id="UP000198724">
    <property type="component" value="Unassembled WGS sequence"/>
</dbReference>
<dbReference type="RefSeq" id="WP_092105220.1">
    <property type="nucleotide sequence ID" value="NZ_FOOT01000011.1"/>
</dbReference>